<proteinExistence type="predicted"/>
<organism evidence="2 3">
    <name type="scientific">Stachybotrys elegans</name>
    <dbReference type="NCBI Taxonomy" id="80388"/>
    <lineage>
        <taxon>Eukaryota</taxon>
        <taxon>Fungi</taxon>
        <taxon>Dikarya</taxon>
        <taxon>Ascomycota</taxon>
        <taxon>Pezizomycotina</taxon>
        <taxon>Sordariomycetes</taxon>
        <taxon>Hypocreomycetidae</taxon>
        <taxon>Hypocreales</taxon>
        <taxon>Stachybotryaceae</taxon>
        <taxon>Stachybotrys</taxon>
    </lineage>
</organism>
<keyword evidence="3" id="KW-1185">Reference proteome</keyword>
<name>A0A8K0SX78_9HYPO</name>
<evidence type="ECO:0000256" key="1">
    <source>
        <dbReference type="SAM" id="MobiDB-lite"/>
    </source>
</evidence>
<dbReference type="AlphaFoldDB" id="A0A8K0SX78"/>
<evidence type="ECO:0000313" key="2">
    <source>
        <dbReference type="EMBL" id="KAH7319620.1"/>
    </source>
</evidence>
<dbReference type="InterPro" id="IPR046670">
    <property type="entry name" value="DUF6540"/>
</dbReference>
<comment type="caution">
    <text evidence="2">The sequence shown here is derived from an EMBL/GenBank/DDBJ whole genome shotgun (WGS) entry which is preliminary data.</text>
</comment>
<protein>
    <submittedName>
        <fullName evidence="2">Uncharacterized protein</fullName>
    </submittedName>
</protein>
<accession>A0A8K0SX78</accession>
<sequence>MGGPPPPPPPPSFGSAASSKRPQPPLVPPQGPPGAFLVELVVYNGSPFKDHWAYFVRSRQNAQVGVLVHATGDVRNGFRLEYKRMLDFDVTASKPTSRIPLQWVEGQYFNERAMLNNGVYKSDNRPVCRFEESASKIAAPGKSLNSASDMSSGKKVVQRNCQTWVVESAYQLTTDGIFLPEVAAYLNAIKQ</sequence>
<dbReference type="Pfam" id="PF20174">
    <property type="entry name" value="DUF6540"/>
    <property type="match status" value="1"/>
</dbReference>
<dbReference type="OrthoDB" id="2999773at2759"/>
<dbReference type="Proteomes" id="UP000813444">
    <property type="component" value="Unassembled WGS sequence"/>
</dbReference>
<feature type="region of interest" description="Disordered" evidence="1">
    <location>
        <begin position="1"/>
        <end position="30"/>
    </location>
</feature>
<feature type="compositionally biased region" description="Pro residues" evidence="1">
    <location>
        <begin position="1"/>
        <end position="12"/>
    </location>
</feature>
<dbReference type="EMBL" id="JAGPNK010000006">
    <property type="protein sequence ID" value="KAH7319620.1"/>
    <property type="molecule type" value="Genomic_DNA"/>
</dbReference>
<reference evidence="2" key="1">
    <citation type="journal article" date="2021" name="Nat. Commun.">
        <title>Genetic determinants of endophytism in the Arabidopsis root mycobiome.</title>
        <authorList>
            <person name="Mesny F."/>
            <person name="Miyauchi S."/>
            <person name="Thiergart T."/>
            <person name="Pickel B."/>
            <person name="Atanasova L."/>
            <person name="Karlsson M."/>
            <person name="Huettel B."/>
            <person name="Barry K.W."/>
            <person name="Haridas S."/>
            <person name="Chen C."/>
            <person name="Bauer D."/>
            <person name="Andreopoulos W."/>
            <person name="Pangilinan J."/>
            <person name="LaButti K."/>
            <person name="Riley R."/>
            <person name="Lipzen A."/>
            <person name="Clum A."/>
            <person name="Drula E."/>
            <person name="Henrissat B."/>
            <person name="Kohler A."/>
            <person name="Grigoriev I.V."/>
            <person name="Martin F.M."/>
            <person name="Hacquard S."/>
        </authorList>
    </citation>
    <scope>NUCLEOTIDE SEQUENCE</scope>
    <source>
        <strain evidence="2">MPI-CAGE-CH-0235</strain>
    </source>
</reference>
<evidence type="ECO:0000313" key="3">
    <source>
        <dbReference type="Proteomes" id="UP000813444"/>
    </source>
</evidence>
<gene>
    <name evidence="2" type="ORF">B0I35DRAFT_477956</name>
</gene>